<evidence type="ECO:0000313" key="1">
    <source>
        <dbReference type="EnsemblPlants" id="AET1Gv20980200.3"/>
    </source>
</evidence>
<dbReference type="AlphaFoldDB" id="A0A452ZZ37"/>
<reference evidence="2" key="2">
    <citation type="journal article" date="2017" name="Nat. Plants">
        <title>The Aegilops tauschii genome reveals multiple impacts of transposons.</title>
        <authorList>
            <person name="Zhao G."/>
            <person name="Zou C."/>
            <person name="Li K."/>
            <person name="Wang K."/>
            <person name="Li T."/>
            <person name="Gao L."/>
            <person name="Zhang X."/>
            <person name="Wang H."/>
            <person name="Yang Z."/>
            <person name="Liu X."/>
            <person name="Jiang W."/>
            <person name="Mao L."/>
            <person name="Kong X."/>
            <person name="Jiao Y."/>
            <person name="Jia J."/>
        </authorList>
    </citation>
    <scope>NUCLEOTIDE SEQUENCE [LARGE SCALE GENOMIC DNA]</scope>
    <source>
        <strain evidence="2">cv. AL8/78</strain>
    </source>
</reference>
<proteinExistence type="predicted"/>
<reference evidence="1" key="5">
    <citation type="journal article" date="2021" name="G3 (Bethesda)">
        <title>Aegilops tauschii genome assembly Aet v5.0 features greater sequence contiguity and improved annotation.</title>
        <authorList>
            <person name="Wang L."/>
            <person name="Zhu T."/>
            <person name="Rodriguez J.C."/>
            <person name="Deal K.R."/>
            <person name="Dubcovsky J."/>
            <person name="McGuire P.E."/>
            <person name="Lux T."/>
            <person name="Spannagl M."/>
            <person name="Mayer K.F.X."/>
            <person name="Baldrich P."/>
            <person name="Meyers B.C."/>
            <person name="Huo N."/>
            <person name="Gu Y.Q."/>
            <person name="Zhou H."/>
            <person name="Devos K.M."/>
            <person name="Bennetzen J.L."/>
            <person name="Unver T."/>
            <person name="Budak H."/>
            <person name="Gulick P.J."/>
            <person name="Galiba G."/>
            <person name="Kalapos B."/>
            <person name="Nelson D.R."/>
            <person name="Li P."/>
            <person name="You F.M."/>
            <person name="Luo M.C."/>
            <person name="Dvorak J."/>
        </authorList>
    </citation>
    <scope>NUCLEOTIDE SEQUENCE [LARGE SCALE GENOMIC DNA]</scope>
    <source>
        <strain evidence="1">cv. AL8/78</strain>
    </source>
</reference>
<sequence length="62" mass="7006">MVHSKIRKLRICNGCWLGSRHGNVNSVFSAEMLTELQKKSVGCLSKIISNLRTWGCLELDML</sequence>
<organism evidence="1 2">
    <name type="scientific">Aegilops tauschii subsp. strangulata</name>
    <name type="common">Goatgrass</name>
    <dbReference type="NCBI Taxonomy" id="200361"/>
    <lineage>
        <taxon>Eukaryota</taxon>
        <taxon>Viridiplantae</taxon>
        <taxon>Streptophyta</taxon>
        <taxon>Embryophyta</taxon>
        <taxon>Tracheophyta</taxon>
        <taxon>Spermatophyta</taxon>
        <taxon>Magnoliopsida</taxon>
        <taxon>Liliopsida</taxon>
        <taxon>Poales</taxon>
        <taxon>Poaceae</taxon>
        <taxon>BOP clade</taxon>
        <taxon>Pooideae</taxon>
        <taxon>Triticodae</taxon>
        <taxon>Triticeae</taxon>
        <taxon>Triticinae</taxon>
        <taxon>Aegilops</taxon>
    </lineage>
</organism>
<dbReference type="Gramene" id="AET1Gv20980200.3">
    <property type="protein sequence ID" value="AET1Gv20980200.3"/>
    <property type="gene ID" value="AET1Gv20980200"/>
</dbReference>
<reference evidence="1" key="4">
    <citation type="submission" date="2019-03" db="UniProtKB">
        <authorList>
            <consortium name="EnsemblPlants"/>
        </authorList>
    </citation>
    <scope>IDENTIFICATION</scope>
</reference>
<reference evidence="1" key="3">
    <citation type="journal article" date="2017" name="Nature">
        <title>Genome sequence of the progenitor of the wheat D genome Aegilops tauschii.</title>
        <authorList>
            <person name="Luo M.C."/>
            <person name="Gu Y.Q."/>
            <person name="Puiu D."/>
            <person name="Wang H."/>
            <person name="Twardziok S.O."/>
            <person name="Deal K.R."/>
            <person name="Huo N."/>
            <person name="Zhu T."/>
            <person name="Wang L."/>
            <person name="Wang Y."/>
            <person name="McGuire P.E."/>
            <person name="Liu S."/>
            <person name="Long H."/>
            <person name="Ramasamy R.K."/>
            <person name="Rodriguez J.C."/>
            <person name="Van S.L."/>
            <person name="Yuan L."/>
            <person name="Wang Z."/>
            <person name="Xia Z."/>
            <person name="Xiao L."/>
            <person name="Anderson O.D."/>
            <person name="Ouyang S."/>
            <person name="Liang Y."/>
            <person name="Zimin A.V."/>
            <person name="Pertea G."/>
            <person name="Qi P."/>
            <person name="Bennetzen J.L."/>
            <person name="Dai X."/>
            <person name="Dawson M.W."/>
            <person name="Muller H.G."/>
            <person name="Kugler K."/>
            <person name="Rivarola-Duarte L."/>
            <person name="Spannagl M."/>
            <person name="Mayer K.F.X."/>
            <person name="Lu F.H."/>
            <person name="Bevan M.W."/>
            <person name="Leroy P."/>
            <person name="Li P."/>
            <person name="You F.M."/>
            <person name="Sun Q."/>
            <person name="Liu Z."/>
            <person name="Lyons E."/>
            <person name="Wicker T."/>
            <person name="Salzberg S.L."/>
            <person name="Devos K.M."/>
            <person name="Dvorak J."/>
        </authorList>
    </citation>
    <scope>NUCLEOTIDE SEQUENCE [LARGE SCALE GENOMIC DNA]</scope>
    <source>
        <strain evidence="1">cv. AL8/78</strain>
    </source>
</reference>
<protein>
    <submittedName>
        <fullName evidence="1">Uncharacterized protein</fullName>
    </submittedName>
</protein>
<name>A0A452ZZ37_AEGTS</name>
<reference evidence="2" key="1">
    <citation type="journal article" date="2014" name="Science">
        <title>Ancient hybridizations among the ancestral genomes of bread wheat.</title>
        <authorList>
            <consortium name="International Wheat Genome Sequencing Consortium,"/>
            <person name="Marcussen T."/>
            <person name="Sandve S.R."/>
            <person name="Heier L."/>
            <person name="Spannagl M."/>
            <person name="Pfeifer M."/>
            <person name="Jakobsen K.S."/>
            <person name="Wulff B.B."/>
            <person name="Steuernagel B."/>
            <person name="Mayer K.F."/>
            <person name="Olsen O.A."/>
        </authorList>
    </citation>
    <scope>NUCLEOTIDE SEQUENCE [LARGE SCALE GENOMIC DNA]</scope>
    <source>
        <strain evidence="2">cv. AL8/78</strain>
    </source>
</reference>
<evidence type="ECO:0000313" key="2">
    <source>
        <dbReference type="Proteomes" id="UP000015105"/>
    </source>
</evidence>
<dbReference type="EnsemblPlants" id="AET1Gv20980200.3">
    <property type="protein sequence ID" value="AET1Gv20980200.3"/>
    <property type="gene ID" value="AET1Gv20980200"/>
</dbReference>
<dbReference type="Proteomes" id="UP000015105">
    <property type="component" value="Chromosome 1D"/>
</dbReference>
<accession>A0A452ZZ37</accession>
<keyword evidence="2" id="KW-1185">Reference proteome</keyword>